<evidence type="ECO:0000256" key="4">
    <source>
        <dbReference type="ARBA" id="ARBA00022692"/>
    </source>
</evidence>
<evidence type="ECO:0000256" key="5">
    <source>
        <dbReference type="ARBA" id="ARBA00022989"/>
    </source>
</evidence>
<dbReference type="RefSeq" id="WP_104506348.1">
    <property type="nucleotide sequence ID" value="NZ_JACIGC010000029.1"/>
</dbReference>
<dbReference type="InterPro" id="IPR025857">
    <property type="entry name" value="MacB_PCD"/>
</dbReference>
<evidence type="ECO:0000256" key="3">
    <source>
        <dbReference type="ARBA" id="ARBA00022475"/>
    </source>
</evidence>
<comment type="caution">
    <text evidence="9">The sequence shown here is derived from an EMBL/GenBank/DDBJ whole genome shotgun (WGS) entry which is preliminary data.</text>
</comment>
<dbReference type="InterPro" id="IPR005891">
    <property type="entry name" value="DevC"/>
</dbReference>
<keyword evidence="2" id="KW-0813">Transport</keyword>
<dbReference type="AlphaFoldDB" id="A0A2S6NET7"/>
<dbReference type="OrthoDB" id="9768465at2"/>
<keyword evidence="5" id="KW-1133">Transmembrane helix</keyword>
<keyword evidence="3" id="KW-1003">Cell membrane</keyword>
<evidence type="ECO:0000313" key="9">
    <source>
        <dbReference type="EMBL" id="PPQ33165.1"/>
    </source>
</evidence>
<protein>
    <submittedName>
        <fullName evidence="9">Multidrug ABC transporter substrate-binding protein</fullName>
    </submittedName>
</protein>
<dbReference type="GO" id="GO:0005886">
    <property type="term" value="C:plasma membrane"/>
    <property type="evidence" value="ECO:0007669"/>
    <property type="project" value="UniProtKB-SubCell"/>
</dbReference>
<dbReference type="EMBL" id="NHSJ01000027">
    <property type="protein sequence ID" value="PPQ33165.1"/>
    <property type="molecule type" value="Genomic_DNA"/>
</dbReference>
<name>A0A2S6NET7_9HYPH</name>
<organism evidence="9 10">
    <name type="scientific">Rhodoblastus sphagnicola</name>
    <dbReference type="NCBI Taxonomy" id="333368"/>
    <lineage>
        <taxon>Bacteria</taxon>
        <taxon>Pseudomonadati</taxon>
        <taxon>Pseudomonadota</taxon>
        <taxon>Alphaproteobacteria</taxon>
        <taxon>Hyphomicrobiales</taxon>
        <taxon>Rhodoblastaceae</taxon>
        <taxon>Rhodoblastus</taxon>
    </lineage>
</organism>
<dbReference type="PANTHER" id="PTHR43738">
    <property type="entry name" value="ABC TRANSPORTER, MEMBRANE PROTEIN"/>
    <property type="match status" value="1"/>
</dbReference>
<feature type="domain" description="MacB-like periplasmic core" evidence="8">
    <location>
        <begin position="21"/>
        <end position="227"/>
    </location>
</feature>
<keyword evidence="4" id="KW-0812">Transmembrane</keyword>
<dbReference type="PANTHER" id="PTHR43738:SF1">
    <property type="entry name" value="HEMIN TRANSPORT SYSTEM PERMEASE PROTEIN HRTB-RELATED"/>
    <property type="match status" value="1"/>
</dbReference>
<sequence length="378" mass="40607">MSLAPKLAFQNLFQDKLRLIATAFGIGFSMALVTIQMGLYVSFQRMVTVMIDHADADLWIAPKGSNSFEDDPSFLDEQERFRGLSLAGVRQIVPLVVGFGRWRAPSGETSPIFLVGSGAQDEGLKPWNIVEGDFASLAIPGAVAIDRSYFDRLGASRIGESAEINDRKVDVRETTHGVRSFTTMPYVFVSPQFARAATGTPPNKASYFMVRLVAGASATAIRDQLRARLADSDVLTPDEFRDRSRTFWVSGTGAGAALLLGSLLALIVGTVIVSQTLYSSTKDHLPEFATLRAIGSSDGYIIEVIMIQAVISAIIGFALAAVMGWIVALATAETALPVMMTTATTSILLLLTIVMSVSSAILAIVKVMRVDPVMVFAS</sequence>
<dbReference type="PIRSF" id="PIRSF031773">
    <property type="entry name" value="DevC"/>
    <property type="match status" value="1"/>
</dbReference>
<gene>
    <name evidence="9" type="ORF">CCR94_02725</name>
</gene>
<dbReference type="InterPro" id="IPR051125">
    <property type="entry name" value="ABC-4/HrtB_transporter"/>
</dbReference>
<evidence type="ECO:0000256" key="6">
    <source>
        <dbReference type="ARBA" id="ARBA00023136"/>
    </source>
</evidence>
<evidence type="ECO:0000256" key="1">
    <source>
        <dbReference type="ARBA" id="ARBA00004651"/>
    </source>
</evidence>
<keyword evidence="6" id="KW-0472">Membrane</keyword>
<evidence type="ECO:0000313" key="10">
    <source>
        <dbReference type="Proteomes" id="UP000239089"/>
    </source>
</evidence>
<evidence type="ECO:0000259" key="8">
    <source>
        <dbReference type="Pfam" id="PF12704"/>
    </source>
</evidence>
<dbReference type="Proteomes" id="UP000239089">
    <property type="component" value="Unassembled WGS sequence"/>
</dbReference>
<evidence type="ECO:0000256" key="2">
    <source>
        <dbReference type="ARBA" id="ARBA00022448"/>
    </source>
</evidence>
<dbReference type="Pfam" id="PF12704">
    <property type="entry name" value="MacB_PCD"/>
    <property type="match status" value="1"/>
</dbReference>
<comment type="subcellular location">
    <subcellularLocation>
        <location evidence="1">Cell membrane</location>
        <topology evidence="1">Multi-pass membrane protein</topology>
    </subcellularLocation>
</comment>
<dbReference type="InterPro" id="IPR003838">
    <property type="entry name" value="ABC3_permease_C"/>
</dbReference>
<keyword evidence="10" id="KW-1185">Reference proteome</keyword>
<reference evidence="9 10" key="1">
    <citation type="journal article" date="2018" name="Arch. Microbiol.">
        <title>New insights into the metabolic potential of the phototrophic purple bacterium Rhodopila globiformis DSM 161(T) from its draft genome sequence and evidence for a vanadium-dependent nitrogenase.</title>
        <authorList>
            <person name="Imhoff J.F."/>
            <person name="Rahn T."/>
            <person name="Kunzel S."/>
            <person name="Neulinger S.C."/>
        </authorList>
    </citation>
    <scope>NUCLEOTIDE SEQUENCE [LARGE SCALE GENOMIC DNA]</scope>
    <source>
        <strain evidence="9 10">DSM 16996</strain>
    </source>
</reference>
<feature type="domain" description="ABC3 transporter permease C-terminal" evidence="7">
    <location>
        <begin position="261"/>
        <end position="372"/>
    </location>
</feature>
<accession>A0A2S6NET7</accession>
<dbReference type="Pfam" id="PF02687">
    <property type="entry name" value="FtsX"/>
    <property type="match status" value="1"/>
</dbReference>
<proteinExistence type="predicted"/>
<evidence type="ECO:0000259" key="7">
    <source>
        <dbReference type="Pfam" id="PF02687"/>
    </source>
</evidence>